<dbReference type="PANTHER" id="PTHR34276">
    <property type="entry name" value="MINI-RIBONUCLEASE 3"/>
    <property type="match status" value="1"/>
</dbReference>
<dbReference type="InterPro" id="IPR000999">
    <property type="entry name" value="RNase_III_dom"/>
</dbReference>
<dbReference type="EC" id="3.1.26.-" evidence="6"/>
<evidence type="ECO:0000256" key="2">
    <source>
        <dbReference type="ARBA" id="ARBA00022552"/>
    </source>
</evidence>
<accession>A0A9D1IC12</accession>
<dbReference type="Pfam" id="PF00636">
    <property type="entry name" value="Ribonuclease_3"/>
    <property type="match status" value="1"/>
</dbReference>
<dbReference type="GO" id="GO:0006364">
    <property type="term" value="P:rRNA processing"/>
    <property type="evidence" value="ECO:0007669"/>
    <property type="project" value="UniProtKB-UniRule"/>
</dbReference>
<gene>
    <name evidence="6" type="primary">mrnC</name>
    <name evidence="8" type="ORF">IAB02_06365</name>
</gene>
<organism evidence="8 9">
    <name type="scientific">Candidatus Pullichristensenella excrementigallinarum</name>
    <dbReference type="NCBI Taxonomy" id="2840907"/>
    <lineage>
        <taxon>Bacteria</taxon>
        <taxon>Bacillati</taxon>
        <taxon>Bacillota</taxon>
        <taxon>Clostridia</taxon>
        <taxon>Candidatus Pullichristensenella</taxon>
    </lineage>
</organism>
<dbReference type="GO" id="GO:0004525">
    <property type="term" value="F:ribonuclease III activity"/>
    <property type="evidence" value="ECO:0007669"/>
    <property type="project" value="InterPro"/>
</dbReference>
<dbReference type="Proteomes" id="UP000824072">
    <property type="component" value="Unassembled WGS sequence"/>
</dbReference>
<dbReference type="InterPro" id="IPR036389">
    <property type="entry name" value="RNase_III_sf"/>
</dbReference>
<dbReference type="GO" id="GO:0019843">
    <property type="term" value="F:rRNA binding"/>
    <property type="evidence" value="ECO:0007669"/>
    <property type="project" value="UniProtKB-UniRule"/>
</dbReference>
<keyword evidence="6" id="KW-0460">Magnesium</keyword>
<sequence>MQEFHFQHGALPGSLELAYLGDAIYDLYVRSMLVREGGKVRRMHLQAIKRVCAHAQARAFHRLEGVLTPEEADVARRARNAHQVPARHADPAEYHLATALEALVGYLYVTGRHKRMEELLQIALEDEHEEI</sequence>
<comment type="subcellular location">
    <subcellularLocation>
        <location evidence="6">Cytoplasm</location>
    </subcellularLocation>
</comment>
<dbReference type="PIRSF" id="PIRSF005520">
    <property type="entry name" value="UCP005520"/>
    <property type="match status" value="1"/>
</dbReference>
<evidence type="ECO:0000313" key="8">
    <source>
        <dbReference type="EMBL" id="HIU34170.1"/>
    </source>
</evidence>
<evidence type="ECO:0000259" key="7">
    <source>
        <dbReference type="Pfam" id="PF00636"/>
    </source>
</evidence>
<comment type="cofactor">
    <cofactor evidence="6">
        <name>Mg(2+)</name>
        <dbReference type="ChEBI" id="CHEBI:18420"/>
    </cofactor>
</comment>
<dbReference type="Gene3D" id="1.10.1520.10">
    <property type="entry name" value="Ribonuclease III domain"/>
    <property type="match status" value="1"/>
</dbReference>
<feature type="active site" evidence="6">
    <location>
        <position position="22"/>
    </location>
</feature>
<proteinExistence type="inferred from homology"/>
<keyword evidence="1 6" id="KW-0690">Ribosome biogenesis</keyword>
<comment type="similarity">
    <text evidence="6">Belongs to the MrnC RNase family.</text>
</comment>
<evidence type="ECO:0000256" key="6">
    <source>
        <dbReference type="HAMAP-Rule" id="MF_01468"/>
    </source>
</evidence>
<keyword evidence="6" id="KW-0694">RNA-binding</keyword>
<comment type="subunit">
    <text evidence="6">Homodimer.</text>
</comment>
<dbReference type="PANTHER" id="PTHR34276:SF1">
    <property type="entry name" value="MINI-RIBONUCLEASE 3"/>
    <property type="match status" value="1"/>
</dbReference>
<keyword evidence="3 6" id="KW-0540">Nuclease</keyword>
<keyword evidence="5 6" id="KW-0378">Hydrolase</keyword>
<evidence type="ECO:0000313" key="9">
    <source>
        <dbReference type="Proteomes" id="UP000824072"/>
    </source>
</evidence>
<name>A0A9D1IC12_9FIRM</name>
<dbReference type="SUPFAM" id="SSF69065">
    <property type="entry name" value="RNase III domain-like"/>
    <property type="match status" value="1"/>
</dbReference>
<dbReference type="InterPro" id="IPR008226">
    <property type="entry name" value="Mini3_fam"/>
</dbReference>
<keyword evidence="6" id="KW-0699">rRNA-binding</keyword>
<evidence type="ECO:0000256" key="1">
    <source>
        <dbReference type="ARBA" id="ARBA00022517"/>
    </source>
</evidence>
<protein>
    <recommendedName>
        <fullName evidence="6">Mini-ribonuclease 3</fullName>
        <shortName evidence="6">Mini-3</shortName>
        <shortName evidence="6">Mini-RNase 3</shortName>
        <ecNumber evidence="6">3.1.26.-</ecNumber>
    </recommendedName>
    <alternativeName>
        <fullName evidence="6">Mini-RNase III</fullName>
        <shortName evidence="6">Mini-III</shortName>
    </alternativeName>
</protein>
<dbReference type="AlphaFoldDB" id="A0A9D1IC12"/>
<dbReference type="GO" id="GO:0005737">
    <property type="term" value="C:cytoplasm"/>
    <property type="evidence" value="ECO:0007669"/>
    <property type="project" value="UniProtKB-SubCell"/>
</dbReference>
<comment type="function">
    <text evidence="6">Involved in correct processing of both the 5' and 3' ends of 23S rRNA precursor. Processes 30S rRNA precursor transcript even in absence of ribonuclease 3 (Rnc); Rnc processes 30S rRNA into smaller rRNA precursors.</text>
</comment>
<keyword evidence="2 6" id="KW-0698">rRNA processing</keyword>
<keyword evidence="4 6" id="KW-0255">Endonuclease</keyword>
<evidence type="ECO:0000256" key="5">
    <source>
        <dbReference type="ARBA" id="ARBA00022801"/>
    </source>
</evidence>
<feature type="domain" description="RNase III" evidence="7">
    <location>
        <begin position="16"/>
        <end position="111"/>
    </location>
</feature>
<evidence type="ECO:0000256" key="3">
    <source>
        <dbReference type="ARBA" id="ARBA00022722"/>
    </source>
</evidence>
<dbReference type="HAMAP" id="MF_01468">
    <property type="entry name" value="RNase_Mini_III"/>
    <property type="match status" value="1"/>
</dbReference>
<dbReference type="EMBL" id="DVMU01000142">
    <property type="protein sequence ID" value="HIU34170.1"/>
    <property type="molecule type" value="Genomic_DNA"/>
</dbReference>
<keyword evidence="6" id="KW-0963">Cytoplasm</keyword>
<comment type="caution">
    <text evidence="8">The sequence shown here is derived from an EMBL/GenBank/DDBJ whole genome shotgun (WGS) entry which is preliminary data.</text>
</comment>
<reference evidence="8" key="2">
    <citation type="journal article" date="2021" name="PeerJ">
        <title>Extensive microbial diversity within the chicken gut microbiome revealed by metagenomics and culture.</title>
        <authorList>
            <person name="Gilroy R."/>
            <person name="Ravi A."/>
            <person name="Getino M."/>
            <person name="Pursley I."/>
            <person name="Horton D.L."/>
            <person name="Alikhan N.F."/>
            <person name="Baker D."/>
            <person name="Gharbi K."/>
            <person name="Hall N."/>
            <person name="Watson M."/>
            <person name="Adriaenssens E.M."/>
            <person name="Foster-Nyarko E."/>
            <person name="Jarju S."/>
            <person name="Secka A."/>
            <person name="Antonio M."/>
            <person name="Oren A."/>
            <person name="Chaudhuri R.R."/>
            <person name="La Ragione R."/>
            <person name="Hildebrand F."/>
            <person name="Pallen M.J."/>
        </authorList>
    </citation>
    <scope>NUCLEOTIDE SEQUENCE</scope>
    <source>
        <strain evidence="8">ChiHcec3-11533</strain>
    </source>
</reference>
<evidence type="ECO:0000256" key="4">
    <source>
        <dbReference type="ARBA" id="ARBA00022759"/>
    </source>
</evidence>
<reference evidence="8" key="1">
    <citation type="submission" date="2020-10" db="EMBL/GenBank/DDBJ databases">
        <authorList>
            <person name="Gilroy R."/>
        </authorList>
    </citation>
    <scope>NUCLEOTIDE SEQUENCE</scope>
    <source>
        <strain evidence="8">ChiHcec3-11533</strain>
    </source>
</reference>